<dbReference type="PANTHER" id="PTHR11011">
    <property type="entry name" value="MALE STERILITY PROTEIN 2-RELATED"/>
    <property type="match status" value="1"/>
</dbReference>
<dbReference type="EMBL" id="BLKM01000198">
    <property type="protein sequence ID" value="GFG30125.1"/>
    <property type="molecule type" value="Genomic_DNA"/>
</dbReference>
<evidence type="ECO:0000256" key="1">
    <source>
        <dbReference type="RuleBase" id="RU363097"/>
    </source>
</evidence>
<proteinExistence type="inferred from homology"/>
<gene>
    <name evidence="3" type="ORF">Cfor_07568</name>
</gene>
<dbReference type="GO" id="GO:0035336">
    <property type="term" value="P:long-chain fatty-acyl-CoA metabolic process"/>
    <property type="evidence" value="ECO:0007669"/>
    <property type="project" value="TreeGrafter"/>
</dbReference>
<dbReference type="InParanoid" id="A0A6L2PHS1"/>
<dbReference type="Pfam" id="PF07993">
    <property type="entry name" value="NAD_binding_4"/>
    <property type="match status" value="1"/>
</dbReference>
<dbReference type="EC" id="1.2.1.84" evidence="1"/>
<dbReference type="AlphaFoldDB" id="A0A6L2PHS1"/>
<comment type="catalytic activity">
    <reaction evidence="1">
        <text>a long-chain fatty acyl-CoA + 2 NADPH + 2 H(+) = a long-chain primary fatty alcohol + 2 NADP(+) + CoA</text>
        <dbReference type="Rhea" id="RHEA:52716"/>
        <dbReference type="ChEBI" id="CHEBI:15378"/>
        <dbReference type="ChEBI" id="CHEBI:57287"/>
        <dbReference type="ChEBI" id="CHEBI:57783"/>
        <dbReference type="ChEBI" id="CHEBI:58349"/>
        <dbReference type="ChEBI" id="CHEBI:77396"/>
        <dbReference type="ChEBI" id="CHEBI:83139"/>
        <dbReference type="EC" id="1.2.1.84"/>
    </reaction>
</comment>
<dbReference type="InterPro" id="IPR013120">
    <property type="entry name" value="FAR_NAD-bd"/>
</dbReference>
<feature type="domain" description="Thioester reductase (TE)" evidence="2">
    <location>
        <begin position="16"/>
        <end position="285"/>
    </location>
</feature>
<keyword evidence="1" id="KW-0521">NADP</keyword>
<dbReference type="GO" id="GO:0005777">
    <property type="term" value="C:peroxisome"/>
    <property type="evidence" value="ECO:0007669"/>
    <property type="project" value="TreeGrafter"/>
</dbReference>
<comment type="caution">
    <text evidence="3">The sequence shown here is derived from an EMBL/GenBank/DDBJ whole genome shotgun (WGS) entry which is preliminary data.</text>
</comment>
<keyword evidence="1" id="KW-0443">Lipid metabolism</keyword>
<sequence length="298" mass="33440">MASKIQKFYEGRVVFLTGGSGFFGKVLLLKLLQSCPNIKGIIALLRKKHGQSCKERLFNILSSSEFSALPKSSFLKVPYVERDMEKEGLGLSAEDRQFLLSSHISVVFHIAASLSFHEPPAKCVKTNAIPVIELIGLCEEMPELKALVYVSTAYSQCHHSEIKEEVYPLPIEYKQIVRTILLIDITSLNITCTYRKTGGWPNTYVFSKGLMEETIQKIHSHLPVAIFRPSLVINAWKEPNPGWIKNGYSITRVLHTAYIGYDQVGLLNVERVGDMVPVDICVNAMVATAWETAKSEHR</sequence>
<reference evidence="4" key="1">
    <citation type="submission" date="2020-01" db="EMBL/GenBank/DDBJ databases">
        <title>Draft genome sequence of the Termite Coptotermes fromosanus.</title>
        <authorList>
            <person name="Itakura S."/>
            <person name="Yosikawa Y."/>
            <person name="Umezawa K."/>
        </authorList>
    </citation>
    <scope>NUCLEOTIDE SEQUENCE [LARGE SCALE GENOMIC DNA]</scope>
</reference>
<keyword evidence="1" id="KW-0560">Oxidoreductase</keyword>
<keyword evidence="1" id="KW-0444">Lipid biosynthesis</keyword>
<dbReference type="Gene3D" id="3.40.50.720">
    <property type="entry name" value="NAD(P)-binding Rossmann-like Domain"/>
    <property type="match status" value="1"/>
</dbReference>
<accession>A0A6L2PHS1</accession>
<dbReference type="GO" id="GO:0102965">
    <property type="term" value="F:alcohol-forming long-chain fatty acyl-CoA reductase activity"/>
    <property type="evidence" value="ECO:0007669"/>
    <property type="project" value="UniProtKB-EC"/>
</dbReference>
<dbReference type="SUPFAM" id="SSF51735">
    <property type="entry name" value="NAD(P)-binding Rossmann-fold domains"/>
    <property type="match status" value="1"/>
</dbReference>
<dbReference type="InterPro" id="IPR036291">
    <property type="entry name" value="NAD(P)-bd_dom_sf"/>
</dbReference>
<dbReference type="OrthoDB" id="429813at2759"/>
<dbReference type="Proteomes" id="UP000502823">
    <property type="component" value="Unassembled WGS sequence"/>
</dbReference>
<dbReference type="PANTHER" id="PTHR11011:SF116">
    <property type="entry name" value="FATTY ACYL-COA REDUCTASE CG5065-RELATED"/>
    <property type="match status" value="1"/>
</dbReference>
<comment type="function">
    <text evidence="1">Catalyzes the reduction of fatty acyl-CoA to fatty alcohols.</text>
</comment>
<dbReference type="GO" id="GO:0080019">
    <property type="term" value="F:alcohol-forming very long-chain fatty acyl-CoA reductase activity"/>
    <property type="evidence" value="ECO:0007669"/>
    <property type="project" value="InterPro"/>
</dbReference>
<evidence type="ECO:0000313" key="4">
    <source>
        <dbReference type="Proteomes" id="UP000502823"/>
    </source>
</evidence>
<protein>
    <recommendedName>
        <fullName evidence="1">Fatty acyl-CoA reductase</fullName>
        <ecNumber evidence="1">1.2.1.84</ecNumber>
    </recommendedName>
</protein>
<dbReference type="CDD" id="cd05236">
    <property type="entry name" value="FAR-N_SDR_e"/>
    <property type="match status" value="1"/>
</dbReference>
<comment type="similarity">
    <text evidence="1">Belongs to the fatty acyl-CoA reductase family.</text>
</comment>
<dbReference type="InterPro" id="IPR026055">
    <property type="entry name" value="FAR"/>
</dbReference>
<evidence type="ECO:0000313" key="3">
    <source>
        <dbReference type="EMBL" id="GFG30125.1"/>
    </source>
</evidence>
<organism evidence="3 4">
    <name type="scientific">Coptotermes formosanus</name>
    <name type="common">Formosan subterranean termite</name>
    <dbReference type="NCBI Taxonomy" id="36987"/>
    <lineage>
        <taxon>Eukaryota</taxon>
        <taxon>Metazoa</taxon>
        <taxon>Ecdysozoa</taxon>
        <taxon>Arthropoda</taxon>
        <taxon>Hexapoda</taxon>
        <taxon>Insecta</taxon>
        <taxon>Pterygota</taxon>
        <taxon>Neoptera</taxon>
        <taxon>Polyneoptera</taxon>
        <taxon>Dictyoptera</taxon>
        <taxon>Blattodea</taxon>
        <taxon>Blattoidea</taxon>
        <taxon>Termitoidae</taxon>
        <taxon>Rhinotermitidae</taxon>
        <taxon>Coptotermes</taxon>
    </lineage>
</organism>
<keyword evidence="4" id="KW-1185">Reference proteome</keyword>
<evidence type="ECO:0000259" key="2">
    <source>
        <dbReference type="Pfam" id="PF07993"/>
    </source>
</evidence>
<name>A0A6L2PHS1_COPFO</name>